<comment type="caution">
    <text evidence="2">The sequence shown here is derived from an EMBL/GenBank/DDBJ whole genome shotgun (WGS) entry which is preliminary data.</text>
</comment>
<feature type="region of interest" description="Disordered" evidence="1">
    <location>
        <begin position="114"/>
        <end position="134"/>
    </location>
</feature>
<evidence type="ECO:0000313" key="3">
    <source>
        <dbReference type="Proteomes" id="UP000193689"/>
    </source>
</evidence>
<feature type="compositionally biased region" description="Polar residues" evidence="1">
    <location>
        <begin position="121"/>
        <end position="134"/>
    </location>
</feature>
<keyword evidence="3" id="KW-1185">Reference proteome</keyword>
<dbReference type="GeneID" id="63770401"/>
<dbReference type="EMBL" id="MCFJ01000007">
    <property type="protein sequence ID" value="ORY64453.1"/>
    <property type="molecule type" value="Genomic_DNA"/>
</dbReference>
<protein>
    <recommendedName>
        <fullName evidence="4">Conidiation protein 6-domain-containing protein</fullName>
    </recommendedName>
</protein>
<dbReference type="Pfam" id="PF10346">
    <property type="entry name" value="Con-6"/>
    <property type="match status" value="1"/>
</dbReference>
<sequence>MDSAGAKSPMSRDIEELIQGRREHSNAVRGHKANLANPNASDKSKENSQTIIKGLGGETAHYGEETPQGKDAAENIDGSRAMKERLDQLRSHSRYPYPPPPALYSRIPLMNPQCLLRKPPNLQTAQNSQHSSQN</sequence>
<proteinExistence type="predicted"/>
<feature type="compositionally biased region" description="Basic and acidic residues" evidence="1">
    <location>
        <begin position="10"/>
        <end position="26"/>
    </location>
</feature>
<name>A0A1Y2DYX2_9PEZI</name>
<organism evidence="2 3">
    <name type="scientific">Pseudomassariella vexata</name>
    <dbReference type="NCBI Taxonomy" id="1141098"/>
    <lineage>
        <taxon>Eukaryota</taxon>
        <taxon>Fungi</taxon>
        <taxon>Dikarya</taxon>
        <taxon>Ascomycota</taxon>
        <taxon>Pezizomycotina</taxon>
        <taxon>Sordariomycetes</taxon>
        <taxon>Xylariomycetidae</taxon>
        <taxon>Amphisphaeriales</taxon>
        <taxon>Pseudomassariaceae</taxon>
        <taxon>Pseudomassariella</taxon>
    </lineage>
</organism>
<gene>
    <name evidence="2" type="ORF">BCR38DRAFT_215151</name>
</gene>
<evidence type="ECO:0000256" key="1">
    <source>
        <dbReference type="SAM" id="MobiDB-lite"/>
    </source>
</evidence>
<dbReference type="InterPro" id="IPR018824">
    <property type="entry name" value="Conidiation-specific_6"/>
</dbReference>
<evidence type="ECO:0008006" key="4">
    <source>
        <dbReference type="Google" id="ProtNLM"/>
    </source>
</evidence>
<feature type="compositionally biased region" description="Basic and acidic residues" evidence="1">
    <location>
        <begin position="61"/>
        <end position="73"/>
    </location>
</feature>
<dbReference type="InParanoid" id="A0A1Y2DYX2"/>
<feature type="region of interest" description="Disordered" evidence="1">
    <location>
        <begin position="1"/>
        <end position="82"/>
    </location>
</feature>
<dbReference type="OrthoDB" id="5419162at2759"/>
<reference evidence="2 3" key="1">
    <citation type="submission" date="2016-07" db="EMBL/GenBank/DDBJ databases">
        <title>Pervasive Adenine N6-methylation of Active Genes in Fungi.</title>
        <authorList>
            <consortium name="DOE Joint Genome Institute"/>
            <person name="Mondo S.J."/>
            <person name="Dannebaum R.O."/>
            <person name="Kuo R.C."/>
            <person name="Labutti K."/>
            <person name="Haridas S."/>
            <person name="Kuo A."/>
            <person name="Salamov A."/>
            <person name="Ahrendt S.R."/>
            <person name="Lipzen A."/>
            <person name="Sullivan W."/>
            <person name="Andreopoulos W.B."/>
            <person name="Clum A."/>
            <person name="Lindquist E."/>
            <person name="Daum C."/>
            <person name="Ramamoorthy G.K."/>
            <person name="Gryganskyi A."/>
            <person name="Culley D."/>
            <person name="Magnuson J.K."/>
            <person name="James T.Y."/>
            <person name="O'Malley M.A."/>
            <person name="Stajich J.E."/>
            <person name="Spatafora J.W."/>
            <person name="Visel A."/>
            <person name="Grigoriev I.V."/>
        </authorList>
    </citation>
    <scope>NUCLEOTIDE SEQUENCE [LARGE SCALE GENOMIC DNA]</scope>
    <source>
        <strain evidence="2 3">CBS 129021</strain>
    </source>
</reference>
<feature type="compositionally biased region" description="Polar residues" evidence="1">
    <location>
        <begin position="36"/>
        <end position="51"/>
    </location>
</feature>
<evidence type="ECO:0000313" key="2">
    <source>
        <dbReference type="EMBL" id="ORY64453.1"/>
    </source>
</evidence>
<dbReference type="Proteomes" id="UP000193689">
    <property type="component" value="Unassembled WGS sequence"/>
</dbReference>
<dbReference type="AlphaFoldDB" id="A0A1Y2DYX2"/>
<accession>A0A1Y2DYX2</accession>
<dbReference type="RefSeq" id="XP_040715867.1">
    <property type="nucleotide sequence ID" value="XM_040854189.1"/>
</dbReference>